<dbReference type="InterPro" id="IPR006258">
    <property type="entry name" value="Lipoamide_DH"/>
</dbReference>
<comment type="cofactor">
    <cofactor evidence="11">
        <name>FAD</name>
        <dbReference type="ChEBI" id="CHEBI:57692"/>
    </cofactor>
    <text evidence="11">Binds 1 FAD per subunit.</text>
</comment>
<evidence type="ECO:0000256" key="6">
    <source>
        <dbReference type="ARBA" id="ARBA00023002"/>
    </source>
</evidence>
<name>A0ABY2WZA0_9RHOB</name>
<dbReference type="InterPro" id="IPR001100">
    <property type="entry name" value="Pyr_nuc-diS_OxRdtase"/>
</dbReference>
<dbReference type="PANTHER" id="PTHR22912">
    <property type="entry name" value="DISULFIDE OXIDOREDUCTASE"/>
    <property type="match status" value="1"/>
</dbReference>
<proteinExistence type="inferred from homology"/>
<keyword evidence="7 11" id="KW-0520">NAD</keyword>
<evidence type="ECO:0000256" key="5">
    <source>
        <dbReference type="ARBA" id="ARBA00022827"/>
    </source>
</evidence>
<dbReference type="Proteomes" id="UP001191082">
    <property type="component" value="Unassembled WGS sequence"/>
</dbReference>
<protein>
    <recommendedName>
        <fullName evidence="3 11">Dihydrolipoyl dehydrogenase</fullName>
        <ecNumber evidence="2 11">1.8.1.4</ecNumber>
    </recommendedName>
</protein>
<evidence type="ECO:0000313" key="14">
    <source>
        <dbReference type="EMBL" id="TMV08275.1"/>
    </source>
</evidence>
<dbReference type="Gene3D" id="3.50.50.60">
    <property type="entry name" value="FAD/NAD(P)-binding domain"/>
    <property type="match status" value="2"/>
</dbReference>
<dbReference type="InterPro" id="IPR012999">
    <property type="entry name" value="Pyr_OxRdtase_I_AS"/>
</dbReference>
<evidence type="ECO:0000256" key="1">
    <source>
        <dbReference type="ARBA" id="ARBA00007532"/>
    </source>
</evidence>
<dbReference type="InterPro" id="IPR004099">
    <property type="entry name" value="Pyr_nucl-diS_OxRdtase_dimer"/>
</dbReference>
<feature type="domain" description="Pyridine nucleotide-disulphide oxidoreductase dimerisation" evidence="12">
    <location>
        <begin position="344"/>
        <end position="452"/>
    </location>
</feature>
<comment type="similarity">
    <text evidence="1 11">Belongs to the class-I pyridine nucleotide-disulfide oxidoreductase family.</text>
</comment>
<dbReference type="InterPro" id="IPR023753">
    <property type="entry name" value="FAD/NAD-binding_dom"/>
</dbReference>
<keyword evidence="8" id="KW-1015">Disulfide bond</keyword>
<keyword evidence="5 11" id="KW-0274">FAD</keyword>
<gene>
    <name evidence="14" type="primary">lpdA</name>
    <name evidence="14" type="ORF">FGK64_20105</name>
</gene>
<evidence type="ECO:0000256" key="8">
    <source>
        <dbReference type="ARBA" id="ARBA00023157"/>
    </source>
</evidence>
<evidence type="ECO:0000256" key="3">
    <source>
        <dbReference type="ARBA" id="ARBA00016961"/>
    </source>
</evidence>
<dbReference type="PRINTS" id="PR00368">
    <property type="entry name" value="FADPNR"/>
</dbReference>
<dbReference type="PROSITE" id="PS00076">
    <property type="entry name" value="PYRIDINE_REDOX_1"/>
    <property type="match status" value="1"/>
</dbReference>
<keyword evidence="9 11" id="KW-0676">Redox-active center</keyword>
<dbReference type="SUPFAM" id="SSF51905">
    <property type="entry name" value="FAD/NAD(P)-binding domain"/>
    <property type="match status" value="1"/>
</dbReference>
<dbReference type="Pfam" id="PF02852">
    <property type="entry name" value="Pyr_redox_dim"/>
    <property type="match status" value="1"/>
</dbReference>
<dbReference type="EC" id="1.8.1.4" evidence="2 11"/>
<dbReference type="Gene3D" id="3.30.390.30">
    <property type="match status" value="1"/>
</dbReference>
<dbReference type="RefSeq" id="WP_138865665.1">
    <property type="nucleotide sequence ID" value="NZ_VCPC01000006.1"/>
</dbReference>
<organism evidence="14 15">
    <name type="scientific">Arenibacterium halophilum</name>
    <dbReference type="NCBI Taxonomy" id="2583821"/>
    <lineage>
        <taxon>Bacteria</taxon>
        <taxon>Pseudomonadati</taxon>
        <taxon>Pseudomonadota</taxon>
        <taxon>Alphaproteobacteria</taxon>
        <taxon>Rhodobacterales</taxon>
        <taxon>Paracoccaceae</taxon>
        <taxon>Arenibacterium</taxon>
    </lineage>
</organism>
<evidence type="ECO:0000259" key="13">
    <source>
        <dbReference type="Pfam" id="PF07992"/>
    </source>
</evidence>
<comment type="miscellaneous">
    <text evidence="11">The active site is a redox-active disulfide bond.</text>
</comment>
<evidence type="ECO:0000313" key="15">
    <source>
        <dbReference type="Proteomes" id="UP001191082"/>
    </source>
</evidence>
<evidence type="ECO:0000256" key="2">
    <source>
        <dbReference type="ARBA" id="ARBA00012608"/>
    </source>
</evidence>
<evidence type="ECO:0000256" key="4">
    <source>
        <dbReference type="ARBA" id="ARBA00022630"/>
    </source>
</evidence>
<dbReference type="NCBIfam" id="TIGR01350">
    <property type="entry name" value="lipoamide_DH"/>
    <property type="match status" value="1"/>
</dbReference>
<feature type="domain" description="FAD/NAD(P)-binding" evidence="13">
    <location>
        <begin position="8"/>
        <end position="325"/>
    </location>
</feature>
<dbReference type="GO" id="GO:0004148">
    <property type="term" value="F:dihydrolipoyl dehydrogenase (NADH) activity"/>
    <property type="evidence" value="ECO:0007669"/>
    <property type="project" value="UniProtKB-EC"/>
</dbReference>
<dbReference type="InterPro" id="IPR050151">
    <property type="entry name" value="Class-I_Pyr_Nuc-Dis_Oxidored"/>
</dbReference>
<keyword evidence="4 11" id="KW-0285">Flavoprotein</keyword>
<evidence type="ECO:0000256" key="11">
    <source>
        <dbReference type="RuleBase" id="RU003692"/>
    </source>
</evidence>
<keyword evidence="15" id="KW-1185">Reference proteome</keyword>
<evidence type="ECO:0000256" key="10">
    <source>
        <dbReference type="ARBA" id="ARBA00049187"/>
    </source>
</evidence>
<dbReference type="SUPFAM" id="SSF55424">
    <property type="entry name" value="FAD/NAD-linked reductases, dimerisation (C-terminal) domain"/>
    <property type="match status" value="1"/>
</dbReference>
<dbReference type="InterPro" id="IPR016156">
    <property type="entry name" value="FAD/NAD-linked_Rdtase_dimer_sf"/>
</dbReference>
<comment type="caution">
    <text evidence="14">The sequence shown here is derived from an EMBL/GenBank/DDBJ whole genome shotgun (WGS) entry which is preliminary data.</text>
</comment>
<dbReference type="PIRSF" id="PIRSF000350">
    <property type="entry name" value="Mercury_reductase_MerA"/>
    <property type="match status" value="1"/>
</dbReference>
<accession>A0ABY2WZA0</accession>
<comment type="catalytic activity">
    <reaction evidence="10 11">
        <text>N(6)-[(R)-dihydrolipoyl]-L-lysyl-[protein] + NAD(+) = N(6)-[(R)-lipoyl]-L-lysyl-[protein] + NADH + H(+)</text>
        <dbReference type="Rhea" id="RHEA:15045"/>
        <dbReference type="Rhea" id="RHEA-COMP:10474"/>
        <dbReference type="Rhea" id="RHEA-COMP:10475"/>
        <dbReference type="ChEBI" id="CHEBI:15378"/>
        <dbReference type="ChEBI" id="CHEBI:57540"/>
        <dbReference type="ChEBI" id="CHEBI:57945"/>
        <dbReference type="ChEBI" id="CHEBI:83099"/>
        <dbReference type="ChEBI" id="CHEBI:83100"/>
        <dbReference type="EC" id="1.8.1.4"/>
    </reaction>
</comment>
<dbReference type="PANTHER" id="PTHR22912:SF160">
    <property type="entry name" value="DIHYDROLIPOYL DEHYDROGENASE"/>
    <property type="match status" value="1"/>
</dbReference>
<keyword evidence="6 11" id="KW-0560">Oxidoreductase</keyword>
<reference evidence="14 15" key="1">
    <citation type="submission" date="2019-05" db="EMBL/GenBank/DDBJ databases">
        <title>Marivita sp. nov. isolated from sea sediment.</title>
        <authorList>
            <person name="Kim W."/>
        </authorList>
    </citation>
    <scope>NUCLEOTIDE SEQUENCE [LARGE SCALE GENOMIC DNA]</scope>
    <source>
        <strain evidence="14 15">CAU 1492</strain>
    </source>
</reference>
<evidence type="ECO:0000256" key="7">
    <source>
        <dbReference type="ARBA" id="ARBA00023027"/>
    </source>
</evidence>
<dbReference type="EMBL" id="VCPC01000006">
    <property type="protein sequence ID" value="TMV08275.1"/>
    <property type="molecule type" value="Genomic_DNA"/>
</dbReference>
<dbReference type="PRINTS" id="PR00411">
    <property type="entry name" value="PNDRDTASEI"/>
</dbReference>
<dbReference type="Pfam" id="PF07992">
    <property type="entry name" value="Pyr_redox_2"/>
    <property type="match status" value="1"/>
</dbReference>
<evidence type="ECO:0000256" key="9">
    <source>
        <dbReference type="ARBA" id="ARBA00023284"/>
    </source>
</evidence>
<evidence type="ECO:0000259" key="12">
    <source>
        <dbReference type="Pfam" id="PF02852"/>
    </source>
</evidence>
<dbReference type="InterPro" id="IPR036188">
    <property type="entry name" value="FAD/NAD-bd_sf"/>
</dbReference>
<sequence length="462" mass="48361">MTDLRTTLLVIGGGPGGYVCASRAARLGVDTMLVERDRLGGTCLNVGCIPSKALIHAADLFSKALRQSTDGTCGVHVAQPRLDFGETRNWMDGVTAKLRAGVAGLLEKSGVKSVSGHARFLDGKTVEVTGDTGRMTIHAEYIVIASGSRPVNLPGLPTGGRVLDSTAALALTEPPSTLGVIGAGYIGLELGTAFAKLGTKVTLVEAAEDILPQYDSRLTRPVRRRLSDLGITLKTGTRVEGWDDATGTLTMSTSDGQDTADFDKVLVTIGRTANTDGLGLEELSLRMDGGLIHVDDRCTTSMRGVHAIGDVTPGPMLAHRAIAQAEVVADVVAGHTAQWDRRCVPEVCFTDPEIVSVGLSPEMAEAETAIEVSEFPFRASGRAMTLDDTDGFVRLVCRASDHVILGVQATGPGISELAGSFAQSIEAGLRAEDISATIHPHPTLSEAYQEAALGLSSIANHG</sequence>